<dbReference type="Proteomes" id="UP000471147">
    <property type="component" value="Unassembled WGS sequence"/>
</dbReference>
<comment type="caution">
    <text evidence="1">The sequence shown here is derived from an EMBL/GenBank/DDBJ whole genome shotgun (WGS) entry which is preliminary data.</text>
</comment>
<reference evidence="1 2" key="1">
    <citation type="submission" date="2019-01" db="EMBL/GenBank/DDBJ databases">
        <title>Sphingorhabdus lacus sp.nov., isolated from an oligotrophic freshwater lake.</title>
        <authorList>
            <person name="Park M."/>
        </authorList>
    </citation>
    <scope>NUCLEOTIDE SEQUENCE [LARGE SCALE GENOMIC DNA]</scope>
    <source>
        <strain evidence="1 2">IMCC26285</strain>
    </source>
</reference>
<proteinExistence type="predicted"/>
<gene>
    <name evidence="1" type="ORF">EUU23_03135</name>
</gene>
<dbReference type="CDD" id="cd09627">
    <property type="entry name" value="DOMON_murB_like"/>
    <property type="match status" value="1"/>
</dbReference>
<evidence type="ECO:0000313" key="2">
    <source>
        <dbReference type="Proteomes" id="UP000471147"/>
    </source>
</evidence>
<dbReference type="AlphaFoldDB" id="A0A6I4LV46"/>
<dbReference type="EMBL" id="SDWJ01000001">
    <property type="protein sequence ID" value="MVZ96699.1"/>
    <property type="molecule type" value="Genomic_DNA"/>
</dbReference>
<dbReference type="OrthoDB" id="190583at2"/>
<keyword evidence="2" id="KW-1185">Reference proteome</keyword>
<name>A0A6I4LV46_9SPHN</name>
<accession>A0A6I4LV46</accession>
<sequence>MANISIEDIALRCHPATPPFMADNIQVAMTRQGSGALWLRYHIDCDLNSLEIPDTLAPMRTDELWKTTCCELFVRRETGDAYLEYNFSPSSQWAAYHFGGYRSGMTELMTYRPQIYGDASETHFALEAELQLPDEWREGPLWIGLTAVIAETGDTTSYWALTHPDGKPDFHHRDCFALYLEAPSAA</sequence>
<protein>
    <submittedName>
        <fullName evidence="1">DOMON-like domain-containing protein</fullName>
    </submittedName>
</protein>
<dbReference type="RefSeq" id="WP_160352657.1">
    <property type="nucleotide sequence ID" value="NZ_SDWJ01000001.1"/>
</dbReference>
<organism evidence="1 2">
    <name type="scientific">Sphingorhabdus profundilacus</name>
    <dbReference type="NCBI Taxonomy" id="2509718"/>
    <lineage>
        <taxon>Bacteria</taxon>
        <taxon>Pseudomonadati</taxon>
        <taxon>Pseudomonadota</taxon>
        <taxon>Alphaproteobacteria</taxon>
        <taxon>Sphingomonadales</taxon>
        <taxon>Sphingomonadaceae</taxon>
        <taxon>Sphingorhabdus</taxon>
    </lineage>
</organism>
<evidence type="ECO:0000313" key="1">
    <source>
        <dbReference type="EMBL" id="MVZ96699.1"/>
    </source>
</evidence>